<dbReference type="PIRSF" id="PIRSF000459">
    <property type="entry name" value="TGM_EBP42"/>
    <property type="match status" value="1"/>
</dbReference>
<feature type="binding site" evidence="9">
    <location>
        <position position="458"/>
    </location>
    <ligand>
        <name>Ca(2+)</name>
        <dbReference type="ChEBI" id="CHEBI:29108"/>
    </ligand>
</feature>
<dbReference type="InterPro" id="IPR008958">
    <property type="entry name" value="Transglutaminase_C"/>
</dbReference>
<dbReference type="STRING" id="99883.ENSTNIP00000005835"/>
<dbReference type="InParanoid" id="H3CC63"/>
<dbReference type="Ensembl" id="ENSTNIT00000005983.1">
    <property type="protein sequence ID" value="ENSTNIP00000005835.1"/>
    <property type="gene ID" value="ENSTNIG00000003252.1"/>
</dbReference>
<keyword evidence="4 9" id="KW-0106">Calcium</keyword>
<comment type="cofactor">
    <cofactor evidence="9">
        <name>Ca(2+)</name>
        <dbReference type="ChEBI" id="CHEBI:29108"/>
    </cofactor>
    <text evidence="9">Binds 1 Ca(2+) ion per subunit.</text>
</comment>
<dbReference type="SUPFAM" id="SSF54001">
    <property type="entry name" value="Cysteine proteinases"/>
    <property type="match status" value="1"/>
</dbReference>
<evidence type="ECO:0000256" key="2">
    <source>
        <dbReference type="ARBA" id="ARBA00022679"/>
    </source>
</evidence>
<feature type="binding site" evidence="9">
    <location>
        <position position="510"/>
    </location>
    <ligand>
        <name>Ca(2+)</name>
        <dbReference type="ChEBI" id="CHEBI:29108"/>
    </ligand>
</feature>
<dbReference type="InterPro" id="IPR036238">
    <property type="entry name" value="Transglutaminase_C_sf"/>
</dbReference>
<evidence type="ECO:0000313" key="12">
    <source>
        <dbReference type="Ensembl" id="ENSTNIP00000005835.1"/>
    </source>
</evidence>
<dbReference type="SUPFAM" id="SSF81296">
    <property type="entry name" value="E set domains"/>
    <property type="match status" value="1"/>
</dbReference>
<evidence type="ECO:0000256" key="10">
    <source>
        <dbReference type="SAM" id="MobiDB-lite"/>
    </source>
</evidence>
<dbReference type="InterPro" id="IPR013783">
    <property type="entry name" value="Ig-like_fold"/>
</dbReference>
<dbReference type="Pfam" id="PF01841">
    <property type="entry name" value="Transglut_core"/>
    <property type="match status" value="1"/>
</dbReference>
<feature type="active site" evidence="8">
    <location>
        <position position="414"/>
    </location>
</feature>
<feature type="binding site" evidence="9">
    <location>
        <position position="505"/>
    </location>
    <ligand>
        <name>Ca(2+)</name>
        <dbReference type="ChEBI" id="CHEBI:29108"/>
    </ligand>
</feature>
<dbReference type="GO" id="GO:0072378">
    <property type="term" value="P:blood coagulation, fibrin clot formation"/>
    <property type="evidence" value="ECO:0007669"/>
    <property type="project" value="TreeGrafter"/>
</dbReference>
<evidence type="ECO:0000256" key="4">
    <source>
        <dbReference type="ARBA" id="ARBA00022837"/>
    </source>
</evidence>
<feature type="active site" evidence="8">
    <location>
        <position position="391"/>
    </location>
</feature>
<dbReference type="InterPro" id="IPR014756">
    <property type="entry name" value="Ig_E-set"/>
</dbReference>
<evidence type="ECO:0000256" key="1">
    <source>
        <dbReference type="ARBA" id="ARBA00005968"/>
    </source>
</evidence>
<accession>H3CC63</accession>
<dbReference type="PANTHER" id="PTHR11590">
    <property type="entry name" value="PROTEIN-GLUTAMINE GAMMA-GLUTAMYLTRANSFERASE"/>
    <property type="match status" value="1"/>
</dbReference>
<keyword evidence="5" id="KW-0012">Acyltransferase</keyword>
<evidence type="ECO:0000256" key="6">
    <source>
        <dbReference type="ARBA" id="ARBA00024222"/>
    </source>
</evidence>
<dbReference type="GeneTree" id="ENSGT01050000244939"/>
<dbReference type="InterPro" id="IPR050779">
    <property type="entry name" value="Transglutaminase"/>
</dbReference>
<dbReference type="InterPro" id="IPR023608">
    <property type="entry name" value="Transglutaminase_animal"/>
</dbReference>
<proteinExistence type="inferred from homology"/>
<dbReference type="EC" id="2.3.2.13" evidence="6"/>
<feature type="active site" evidence="8">
    <location>
        <position position="332"/>
    </location>
</feature>
<evidence type="ECO:0000256" key="8">
    <source>
        <dbReference type="PIRSR" id="PIRSR000459-1"/>
    </source>
</evidence>
<dbReference type="GO" id="GO:0046872">
    <property type="term" value="F:metal ion binding"/>
    <property type="evidence" value="ECO:0007669"/>
    <property type="project" value="UniProtKB-KW"/>
</dbReference>
<keyword evidence="13" id="KW-1185">Reference proteome</keyword>
<keyword evidence="3 9" id="KW-0479">Metal-binding</keyword>
<feature type="binding site" evidence="9">
    <location>
        <position position="456"/>
    </location>
    <ligand>
        <name>Ca(2+)</name>
        <dbReference type="ChEBI" id="CHEBI:29108"/>
    </ligand>
</feature>
<reference evidence="12" key="2">
    <citation type="submission" date="2025-08" db="UniProtKB">
        <authorList>
            <consortium name="Ensembl"/>
        </authorList>
    </citation>
    <scope>IDENTIFICATION</scope>
</reference>
<dbReference type="Gene3D" id="3.90.260.10">
    <property type="entry name" value="Transglutaminase-like"/>
    <property type="match status" value="1"/>
</dbReference>
<dbReference type="SMART" id="SM00460">
    <property type="entry name" value="TGc"/>
    <property type="match status" value="1"/>
</dbReference>
<comment type="similarity">
    <text evidence="1">Belongs to the transglutaminase superfamily. Transglutaminase family.</text>
</comment>
<dbReference type="HOGENOM" id="CLU_013435_0_2_1"/>
<dbReference type="AlphaFoldDB" id="H3CC63"/>
<feature type="compositionally biased region" description="Polar residues" evidence="10">
    <location>
        <begin position="1"/>
        <end position="13"/>
    </location>
</feature>
<evidence type="ECO:0000256" key="5">
    <source>
        <dbReference type="ARBA" id="ARBA00023315"/>
    </source>
</evidence>
<dbReference type="SUPFAM" id="SSF49309">
    <property type="entry name" value="Transglutaminase, two C-terminal domains"/>
    <property type="match status" value="2"/>
</dbReference>
<evidence type="ECO:0000256" key="3">
    <source>
        <dbReference type="ARBA" id="ARBA00022723"/>
    </source>
</evidence>
<reference evidence="12" key="3">
    <citation type="submission" date="2025-09" db="UniProtKB">
        <authorList>
            <consortium name="Ensembl"/>
        </authorList>
    </citation>
    <scope>IDENTIFICATION</scope>
</reference>
<reference evidence="13" key="1">
    <citation type="journal article" date="2004" name="Nature">
        <title>Genome duplication in the teleost fish Tetraodon nigroviridis reveals the early vertebrate proto-karyotype.</title>
        <authorList>
            <person name="Jaillon O."/>
            <person name="Aury J.-M."/>
            <person name="Brunet F."/>
            <person name="Petit J.-L."/>
            <person name="Stange-Thomann N."/>
            <person name="Mauceli E."/>
            <person name="Bouneau L."/>
            <person name="Fischer C."/>
            <person name="Ozouf-Costaz C."/>
            <person name="Bernot A."/>
            <person name="Nicaud S."/>
            <person name="Jaffe D."/>
            <person name="Fisher S."/>
            <person name="Lutfalla G."/>
            <person name="Dossat C."/>
            <person name="Segurens B."/>
            <person name="Dasilva C."/>
            <person name="Salanoubat M."/>
            <person name="Levy M."/>
            <person name="Boudet N."/>
            <person name="Castellano S."/>
            <person name="Anthouard V."/>
            <person name="Jubin C."/>
            <person name="Castelli V."/>
            <person name="Katinka M."/>
            <person name="Vacherie B."/>
            <person name="Biemont C."/>
            <person name="Skalli Z."/>
            <person name="Cattolico L."/>
            <person name="Poulain J."/>
            <person name="De Berardinis V."/>
            <person name="Cruaud C."/>
            <person name="Duprat S."/>
            <person name="Brottier P."/>
            <person name="Coutanceau J.-P."/>
            <person name="Gouzy J."/>
            <person name="Parra G."/>
            <person name="Lardier G."/>
            <person name="Chapple C."/>
            <person name="McKernan K.J."/>
            <person name="McEwan P."/>
            <person name="Bosak S."/>
            <person name="Kellis M."/>
            <person name="Volff J.-N."/>
            <person name="Guigo R."/>
            <person name="Zody M.C."/>
            <person name="Mesirov J."/>
            <person name="Lindblad-Toh K."/>
            <person name="Birren B."/>
            <person name="Nusbaum C."/>
            <person name="Kahn D."/>
            <person name="Robinson-Rechavi M."/>
            <person name="Laudet V."/>
            <person name="Schachter V."/>
            <person name="Quetier F."/>
            <person name="Saurin W."/>
            <person name="Scarpelli C."/>
            <person name="Wincker P."/>
            <person name="Lander E.S."/>
            <person name="Weissenbach J."/>
            <person name="Roest Crollius H."/>
        </authorList>
    </citation>
    <scope>NUCLEOTIDE SEQUENCE [LARGE SCALE GENOMIC DNA]</scope>
</reference>
<dbReference type="InterPro" id="IPR001102">
    <property type="entry name" value="Transglutaminase_N"/>
</dbReference>
<dbReference type="FunFam" id="2.60.40.10:FF:000171">
    <property type="entry name" value="protein-glutamine gamma-glutamyltransferase 6"/>
    <property type="match status" value="1"/>
</dbReference>
<dbReference type="FunFam" id="3.90.260.10:FF:000001">
    <property type="entry name" value="Protein-glutamine gamma-glutamyltransferase 2"/>
    <property type="match status" value="1"/>
</dbReference>
<evidence type="ECO:0000259" key="11">
    <source>
        <dbReference type="SMART" id="SM00460"/>
    </source>
</evidence>
<dbReference type="PANTHER" id="PTHR11590:SF42">
    <property type="entry name" value="COAGULATION FACTOR XIII A CHAIN"/>
    <property type="match status" value="1"/>
</dbReference>
<dbReference type="Gene3D" id="2.60.40.10">
    <property type="entry name" value="Immunoglobulins"/>
    <property type="match status" value="3"/>
</dbReference>
<evidence type="ECO:0000313" key="13">
    <source>
        <dbReference type="Proteomes" id="UP000007303"/>
    </source>
</evidence>
<dbReference type="InterPro" id="IPR036985">
    <property type="entry name" value="Transglutaminase-like_sf"/>
</dbReference>
<dbReference type="InterPro" id="IPR038765">
    <property type="entry name" value="Papain-like_cys_pep_sf"/>
</dbReference>
<comment type="catalytic activity">
    <reaction evidence="7">
        <text>L-glutaminyl-[protein] + L-lysyl-[protein] = [protein]-L-lysyl-N(6)-5-L-glutamyl-[protein] + NH4(+)</text>
        <dbReference type="Rhea" id="RHEA:54816"/>
        <dbReference type="Rhea" id="RHEA-COMP:9752"/>
        <dbReference type="Rhea" id="RHEA-COMP:10207"/>
        <dbReference type="Rhea" id="RHEA-COMP:14005"/>
        <dbReference type="ChEBI" id="CHEBI:28938"/>
        <dbReference type="ChEBI" id="CHEBI:29969"/>
        <dbReference type="ChEBI" id="CHEBI:30011"/>
        <dbReference type="ChEBI" id="CHEBI:138370"/>
        <dbReference type="EC" id="2.3.2.13"/>
    </reaction>
</comment>
<dbReference type="Pfam" id="PF00868">
    <property type="entry name" value="Transglut_N"/>
    <property type="match status" value="1"/>
</dbReference>
<evidence type="ECO:0000256" key="7">
    <source>
        <dbReference type="ARBA" id="ARBA00051843"/>
    </source>
</evidence>
<sequence>MTDPASTVDSSPAPTAPTGPRPKVTNRGRTAFAVASSNSDSTEVPEFEPFIAPGPRGFPPMTEFLDILEVDMVSKFEEINKQEHRTEFYDSNFLIVRRGQEFQVKITFNRPYKPKDKFALEFVIGTNPDYNKGTYIPIFPNKDRKSRWPGRITNTSDSVLTIGITPLANCIVGKYHMYVAVMTPFGIRRTKKESTRDLYILFNPWSPADDVFLDDEPERQECVINETGIIYHGAYDDVAERHWNYGQFNYGVLDACLYIMDRSEMPITNRGDPIKVTRKASAMLNSRDDDGVLVGNWSGDYTYGVAPTSWTGSTEILLTYASSKTPVGYAQCWVYAAVFNTFLRCLGIPSRVVTNYYSAHDNDGNLKTDIILHENGKIDRTRTRDSIWNYHCWNECFMTRPDLPAGFGGWQVVDATPQETSDAKGLYRCGPASVLAIKHGELCYPFDAGFVFAEVNSDVVFYSRGKDGAMQPVRVNQTHVGRMVLTKAAGDTTRRDITSQYKFPEGTSEERTVLEKAEGFGCHREKSRPLEADVDLVLPTLEVAIGDDFELSLGFKNRSDQQRVVEAYISGNVVYYTGVSSAEFMLREPTVTLKPNESVNELVVVESKKYMKHLVEQASLHFIVTGKVKETGQILTAMKVVRLHNPKLSVKVSGANRVSEEMMVMVEFINPFSFALAEVYIRMEGAGVMMPKFKYYSLIPKGSSLIWTEFFVPKRAGTTRVFATLDCPKLRQVQGEASLTIEP</sequence>
<dbReference type="GO" id="GO:0003810">
    <property type="term" value="F:protein-glutamine gamma-glutamyltransferase activity"/>
    <property type="evidence" value="ECO:0007669"/>
    <property type="project" value="UniProtKB-EC"/>
</dbReference>
<dbReference type="InterPro" id="IPR002931">
    <property type="entry name" value="Transglutaminase-like"/>
</dbReference>
<feature type="domain" description="Transglutaminase-like" evidence="11">
    <location>
        <begin position="324"/>
        <end position="417"/>
    </location>
</feature>
<name>H3CC63_TETNG</name>
<organism evidence="12 13">
    <name type="scientific">Tetraodon nigroviridis</name>
    <name type="common">Spotted green pufferfish</name>
    <name type="synonym">Chelonodon nigroviridis</name>
    <dbReference type="NCBI Taxonomy" id="99883"/>
    <lineage>
        <taxon>Eukaryota</taxon>
        <taxon>Metazoa</taxon>
        <taxon>Chordata</taxon>
        <taxon>Craniata</taxon>
        <taxon>Vertebrata</taxon>
        <taxon>Euteleostomi</taxon>
        <taxon>Actinopterygii</taxon>
        <taxon>Neopterygii</taxon>
        <taxon>Teleostei</taxon>
        <taxon>Neoteleostei</taxon>
        <taxon>Acanthomorphata</taxon>
        <taxon>Eupercaria</taxon>
        <taxon>Tetraodontiformes</taxon>
        <taxon>Tetradontoidea</taxon>
        <taxon>Tetraodontidae</taxon>
        <taxon>Tetraodon</taxon>
    </lineage>
</organism>
<protein>
    <recommendedName>
        <fullName evidence="6">protein-glutamine gamma-glutamyltransferase</fullName>
        <ecNumber evidence="6">2.3.2.13</ecNumber>
    </recommendedName>
</protein>
<dbReference type="GO" id="GO:0007399">
    <property type="term" value="P:nervous system development"/>
    <property type="evidence" value="ECO:0007669"/>
    <property type="project" value="UniProtKB-ARBA"/>
</dbReference>
<dbReference type="Proteomes" id="UP000007303">
    <property type="component" value="Unassembled WGS sequence"/>
</dbReference>
<keyword evidence="2" id="KW-0808">Transferase</keyword>
<feature type="region of interest" description="Disordered" evidence="10">
    <location>
        <begin position="1"/>
        <end position="29"/>
    </location>
</feature>
<dbReference type="Pfam" id="PF00927">
    <property type="entry name" value="Transglut_C"/>
    <property type="match status" value="1"/>
</dbReference>
<evidence type="ECO:0000256" key="9">
    <source>
        <dbReference type="PIRSR" id="PIRSR000459-2"/>
    </source>
</evidence>
<dbReference type="OMA" id="FREVPRN"/>